<dbReference type="RefSeq" id="XP_044664172.1">
    <property type="nucleotide sequence ID" value="XM_044808237.1"/>
</dbReference>
<evidence type="ECO:0000256" key="1">
    <source>
        <dbReference type="PROSITE-ProRule" id="PRU00175"/>
    </source>
</evidence>
<evidence type="ECO:0000256" key="2">
    <source>
        <dbReference type="SAM" id="Phobius"/>
    </source>
</evidence>
<proteinExistence type="predicted"/>
<dbReference type="GO" id="GO:0008270">
    <property type="term" value="F:zinc ion binding"/>
    <property type="evidence" value="ECO:0007669"/>
    <property type="project" value="UniProtKB-KW"/>
</dbReference>
<keyword evidence="2" id="KW-0472">Membrane</keyword>
<dbReference type="SMART" id="SM00184">
    <property type="entry name" value="RING"/>
    <property type="match status" value="1"/>
</dbReference>
<dbReference type="Gene3D" id="3.30.40.10">
    <property type="entry name" value="Zinc/RING finger domain, C3HC4 (zinc finger)"/>
    <property type="match status" value="1"/>
</dbReference>
<dbReference type="PROSITE" id="PS50089">
    <property type="entry name" value="ZF_RING_2"/>
    <property type="match status" value="1"/>
</dbReference>
<sequence length="133" mass="15566">MPTRDQFLASPGLVPQDGEHDCMICYETASEPVTTSPCGCRVVYCRECILLWFGSSNKCPTCDFRSYEIADENELTFWKFLQALWNELTFWKLLLALWNALMMLMDLYCIIIALTQTSSQPRFRRNPRMRYVV</sequence>
<dbReference type="OrthoDB" id="264917at2759"/>
<gene>
    <name evidence="4" type="ORF">CKM354_001271200</name>
</gene>
<dbReference type="SUPFAM" id="SSF57850">
    <property type="entry name" value="RING/U-box"/>
    <property type="match status" value="1"/>
</dbReference>
<keyword evidence="1" id="KW-0862">Zinc</keyword>
<dbReference type="GeneID" id="68298287"/>
<keyword evidence="5" id="KW-1185">Reference proteome</keyword>
<dbReference type="InterPro" id="IPR001841">
    <property type="entry name" value="Znf_RING"/>
</dbReference>
<organism evidence="4 5">
    <name type="scientific">Cercospora kikuchii</name>
    <dbReference type="NCBI Taxonomy" id="84275"/>
    <lineage>
        <taxon>Eukaryota</taxon>
        <taxon>Fungi</taxon>
        <taxon>Dikarya</taxon>
        <taxon>Ascomycota</taxon>
        <taxon>Pezizomycotina</taxon>
        <taxon>Dothideomycetes</taxon>
        <taxon>Dothideomycetidae</taxon>
        <taxon>Mycosphaerellales</taxon>
        <taxon>Mycosphaerellaceae</taxon>
        <taxon>Cercospora</taxon>
    </lineage>
</organism>
<keyword evidence="1" id="KW-0479">Metal-binding</keyword>
<accession>A0A9P3FMG9</accession>
<feature type="domain" description="RING-type" evidence="3">
    <location>
        <begin position="22"/>
        <end position="63"/>
    </location>
</feature>
<keyword evidence="2" id="KW-0812">Transmembrane</keyword>
<keyword evidence="2" id="KW-1133">Transmembrane helix</keyword>
<reference evidence="4 5" key="1">
    <citation type="submission" date="2021-01" db="EMBL/GenBank/DDBJ databases">
        <title>Cercospora kikuchii MAFF 305040 whole genome shotgun sequence.</title>
        <authorList>
            <person name="Kashiwa T."/>
            <person name="Suzuki T."/>
        </authorList>
    </citation>
    <scope>NUCLEOTIDE SEQUENCE [LARGE SCALE GENOMIC DNA]</scope>
    <source>
        <strain evidence="4 5">MAFF 305040</strain>
    </source>
</reference>
<dbReference type="Proteomes" id="UP000825890">
    <property type="component" value="Unassembled WGS sequence"/>
</dbReference>
<dbReference type="InterPro" id="IPR013083">
    <property type="entry name" value="Znf_RING/FYVE/PHD"/>
</dbReference>
<dbReference type="Pfam" id="PF13639">
    <property type="entry name" value="zf-RING_2"/>
    <property type="match status" value="1"/>
</dbReference>
<evidence type="ECO:0000313" key="4">
    <source>
        <dbReference type="EMBL" id="GIZ49685.1"/>
    </source>
</evidence>
<comment type="caution">
    <text evidence="4">The sequence shown here is derived from an EMBL/GenBank/DDBJ whole genome shotgun (WGS) entry which is preliminary data.</text>
</comment>
<feature type="transmembrane region" description="Helical" evidence="2">
    <location>
        <begin position="93"/>
        <end position="115"/>
    </location>
</feature>
<evidence type="ECO:0000313" key="5">
    <source>
        <dbReference type="Proteomes" id="UP000825890"/>
    </source>
</evidence>
<dbReference type="AlphaFoldDB" id="A0A9P3FMG9"/>
<keyword evidence="1" id="KW-0863">Zinc-finger</keyword>
<evidence type="ECO:0000259" key="3">
    <source>
        <dbReference type="PROSITE" id="PS50089"/>
    </source>
</evidence>
<protein>
    <recommendedName>
        <fullName evidence="3">RING-type domain-containing protein</fullName>
    </recommendedName>
</protein>
<dbReference type="EMBL" id="BOLY01000009">
    <property type="protein sequence ID" value="GIZ49685.1"/>
    <property type="molecule type" value="Genomic_DNA"/>
</dbReference>
<name>A0A9P3FMG9_9PEZI</name>